<dbReference type="InterPro" id="IPR029072">
    <property type="entry name" value="YebC-like"/>
</dbReference>
<evidence type="ECO:0000313" key="10">
    <source>
        <dbReference type="EMBL" id="AOU98963.1"/>
    </source>
</evidence>
<dbReference type="InterPro" id="IPR049083">
    <property type="entry name" value="TACO1_YebC_N"/>
</dbReference>
<feature type="region of interest" description="Disordered" evidence="7">
    <location>
        <begin position="1"/>
        <end position="20"/>
    </location>
</feature>
<proteinExistence type="inferred from homology"/>
<dbReference type="FunFam" id="3.30.70.980:FF:000002">
    <property type="entry name" value="Probable transcriptional regulatory protein YebC"/>
    <property type="match status" value="1"/>
</dbReference>
<protein>
    <recommendedName>
        <fullName evidence="6">Probable transcriptional regulatory protein BI364_14265</fullName>
    </recommendedName>
</protein>
<sequence>MAGHSKWANIQHRKGAQDKKRGKLFTKLIREITVSARMGGDDLSANPRLRIAIDKALAANMPKDTVERARKRGAGELDGDNYEEVRYEGYGPSGVAVMVDCMTDNRNRTVAEVRHAFTKAGGNLGTDGSVAFMFTHTGVLNFPPGLDEDRLMEVALEAGAEDVITDADGSIEVLTRPDAYEDVAAAMREAGLEPDNAEATMRPNNLTPIDVETAETMIRLIETLEDLDDVQSVYANADFPDEVLERMAAD</sequence>
<dbReference type="Gene3D" id="1.10.10.200">
    <property type="match status" value="1"/>
</dbReference>
<evidence type="ECO:0000259" key="8">
    <source>
        <dbReference type="Pfam" id="PF01709"/>
    </source>
</evidence>
<evidence type="ECO:0000256" key="6">
    <source>
        <dbReference type="HAMAP-Rule" id="MF_00693"/>
    </source>
</evidence>
<name>A0A1D8IRE6_9GAMM</name>
<dbReference type="NCBIfam" id="TIGR01033">
    <property type="entry name" value="YebC/PmpR family DNA-binding transcriptional regulator"/>
    <property type="match status" value="1"/>
</dbReference>
<dbReference type="InterPro" id="IPR002876">
    <property type="entry name" value="Transcrip_reg_TACO1-like"/>
</dbReference>
<evidence type="ECO:0000259" key="9">
    <source>
        <dbReference type="Pfam" id="PF20772"/>
    </source>
</evidence>
<keyword evidence="5 6" id="KW-0804">Transcription</keyword>
<gene>
    <name evidence="10" type="ORF">BI364_14265</name>
</gene>
<dbReference type="Pfam" id="PF20772">
    <property type="entry name" value="TACO1_YebC_N"/>
    <property type="match status" value="1"/>
</dbReference>
<comment type="subcellular location">
    <subcellularLocation>
        <location evidence="6">Cytoplasm</location>
    </subcellularLocation>
</comment>
<dbReference type="FunFam" id="1.10.10.200:FF:000001">
    <property type="entry name" value="Probable transcriptional regulatory protein YebC"/>
    <property type="match status" value="1"/>
</dbReference>
<dbReference type="GO" id="GO:0006355">
    <property type="term" value="P:regulation of DNA-templated transcription"/>
    <property type="evidence" value="ECO:0007669"/>
    <property type="project" value="UniProtKB-UniRule"/>
</dbReference>
<evidence type="ECO:0000256" key="1">
    <source>
        <dbReference type="ARBA" id="ARBA00008724"/>
    </source>
</evidence>
<dbReference type="PANTHER" id="PTHR12532:SF6">
    <property type="entry name" value="TRANSCRIPTIONAL REGULATORY PROTEIN YEBC-RELATED"/>
    <property type="match status" value="1"/>
</dbReference>
<evidence type="ECO:0000256" key="2">
    <source>
        <dbReference type="ARBA" id="ARBA00022490"/>
    </source>
</evidence>
<evidence type="ECO:0000256" key="4">
    <source>
        <dbReference type="ARBA" id="ARBA00023125"/>
    </source>
</evidence>
<evidence type="ECO:0000313" key="11">
    <source>
        <dbReference type="Proteomes" id="UP000095401"/>
    </source>
</evidence>
<evidence type="ECO:0000256" key="3">
    <source>
        <dbReference type="ARBA" id="ARBA00023015"/>
    </source>
</evidence>
<dbReference type="EMBL" id="CP017415">
    <property type="protein sequence ID" value="AOU98963.1"/>
    <property type="molecule type" value="Genomic_DNA"/>
</dbReference>
<comment type="similarity">
    <text evidence="1 6">Belongs to the TACO1 family.</text>
</comment>
<dbReference type="Proteomes" id="UP000095401">
    <property type="component" value="Chromosome"/>
</dbReference>
<dbReference type="RefSeq" id="WP_070079316.1">
    <property type="nucleotide sequence ID" value="NZ_CP017415.1"/>
</dbReference>
<dbReference type="Pfam" id="PF01709">
    <property type="entry name" value="Transcrip_reg"/>
    <property type="match status" value="1"/>
</dbReference>
<dbReference type="PANTHER" id="PTHR12532">
    <property type="entry name" value="TRANSLATIONAL ACTIVATOR OF CYTOCHROME C OXIDASE 1"/>
    <property type="match status" value="1"/>
</dbReference>
<feature type="domain" description="TACO1/YebC-like N-terminal" evidence="9">
    <location>
        <begin position="5"/>
        <end position="76"/>
    </location>
</feature>
<dbReference type="NCBIfam" id="NF001030">
    <property type="entry name" value="PRK00110.1"/>
    <property type="match status" value="1"/>
</dbReference>
<dbReference type="Gene3D" id="3.30.70.980">
    <property type="match status" value="2"/>
</dbReference>
<reference evidence="11" key="1">
    <citation type="submission" date="2016-09" db="EMBL/GenBank/DDBJ databases">
        <title>Acidihalobacter prosperus F5.</title>
        <authorList>
            <person name="Khaleque H.N."/>
            <person name="Ramsay J.P."/>
            <person name="Kaksonen A.H."/>
            <person name="Boxall N.J."/>
            <person name="Watkin E.L.J."/>
        </authorList>
    </citation>
    <scope>NUCLEOTIDE SEQUENCE [LARGE SCALE GENOMIC DNA]</scope>
    <source>
        <strain evidence="11">F5</strain>
    </source>
</reference>
<evidence type="ECO:0000256" key="5">
    <source>
        <dbReference type="ARBA" id="ARBA00023163"/>
    </source>
</evidence>
<evidence type="ECO:0000256" key="7">
    <source>
        <dbReference type="SAM" id="MobiDB-lite"/>
    </source>
</evidence>
<dbReference type="GO" id="GO:0003677">
    <property type="term" value="F:DNA binding"/>
    <property type="evidence" value="ECO:0007669"/>
    <property type="project" value="UniProtKB-UniRule"/>
</dbReference>
<keyword evidence="4 6" id="KW-0238">DNA-binding</keyword>
<dbReference type="NCBIfam" id="NF009044">
    <property type="entry name" value="PRK12378.1"/>
    <property type="match status" value="1"/>
</dbReference>
<dbReference type="InterPro" id="IPR026564">
    <property type="entry name" value="Transcrip_reg_TACO1-like_dom3"/>
</dbReference>
<dbReference type="SUPFAM" id="SSF75625">
    <property type="entry name" value="YebC-like"/>
    <property type="match status" value="1"/>
</dbReference>
<dbReference type="InterPro" id="IPR048300">
    <property type="entry name" value="TACO1_YebC-like_2nd/3rd_dom"/>
</dbReference>
<keyword evidence="2 6" id="KW-0963">Cytoplasm</keyword>
<accession>A0A1D8IRE6</accession>
<organism evidence="10 11">
    <name type="scientific">Acidihalobacter yilgarnensis</name>
    <dbReference type="NCBI Taxonomy" id="2819280"/>
    <lineage>
        <taxon>Bacteria</taxon>
        <taxon>Pseudomonadati</taxon>
        <taxon>Pseudomonadota</taxon>
        <taxon>Gammaproteobacteria</taxon>
        <taxon>Chromatiales</taxon>
        <taxon>Ectothiorhodospiraceae</taxon>
        <taxon>Acidihalobacter</taxon>
    </lineage>
</organism>
<dbReference type="GO" id="GO:0005829">
    <property type="term" value="C:cytosol"/>
    <property type="evidence" value="ECO:0007669"/>
    <property type="project" value="TreeGrafter"/>
</dbReference>
<dbReference type="AlphaFoldDB" id="A0A1D8IRE6"/>
<dbReference type="InterPro" id="IPR017856">
    <property type="entry name" value="Integrase-like_N"/>
</dbReference>
<keyword evidence="11" id="KW-1185">Reference proteome</keyword>
<dbReference type="KEGG" id="aprs:BI364_14265"/>
<keyword evidence="3 6" id="KW-0805">Transcription regulation</keyword>
<dbReference type="HAMAP" id="MF_00693">
    <property type="entry name" value="Transcrip_reg_TACO1"/>
    <property type="match status" value="1"/>
</dbReference>
<feature type="domain" description="TACO1/YebC-like second and third" evidence="8">
    <location>
        <begin position="82"/>
        <end position="237"/>
    </location>
</feature>